<dbReference type="PANTHER" id="PTHR32343:SF10">
    <property type="entry name" value="RNA-BINDING REGION RNP-1 DOMAIN-CONTAINING PROTEIN"/>
    <property type="match status" value="1"/>
</dbReference>
<proteinExistence type="predicted"/>
<accession>A0A8H3Z191</accession>
<gene>
    <name evidence="3" type="ORF">EG327_006054</name>
</gene>
<dbReference type="GO" id="GO:0003723">
    <property type="term" value="F:RNA binding"/>
    <property type="evidence" value="ECO:0007669"/>
    <property type="project" value="UniProtKB-UniRule"/>
</dbReference>
<organism evidence="3 4">
    <name type="scientific">Venturia inaequalis</name>
    <name type="common">Apple scab fungus</name>
    <dbReference type="NCBI Taxonomy" id="5025"/>
    <lineage>
        <taxon>Eukaryota</taxon>
        <taxon>Fungi</taxon>
        <taxon>Dikarya</taxon>
        <taxon>Ascomycota</taxon>
        <taxon>Pezizomycotina</taxon>
        <taxon>Dothideomycetes</taxon>
        <taxon>Pleosporomycetidae</taxon>
        <taxon>Venturiales</taxon>
        <taxon>Venturiaceae</taxon>
        <taxon>Venturia</taxon>
    </lineage>
</organism>
<dbReference type="InterPro" id="IPR035979">
    <property type="entry name" value="RBD_domain_sf"/>
</dbReference>
<evidence type="ECO:0000313" key="3">
    <source>
        <dbReference type="EMBL" id="KAE9981940.1"/>
    </source>
</evidence>
<dbReference type="Gene3D" id="3.30.70.330">
    <property type="match status" value="1"/>
</dbReference>
<dbReference type="EMBL" id="WNWR01000351">
    <property type="protein sequence ID" value="KAE9981940.1"/>
    <property type="molecule type" value="Genomic_DNA"/>
</dbReference>
<dbReference type="Proteomes" id="UP000490939">
    <property type="component" value="Unassembled WGS sequence"/>
</dbReference>
<sequence length="364" mass="40718">MSQSNSIQVSNISAQTSEDELMNFLSFCGKVSEVSFAPATKSATVTFEKNGAVKTALLLDDSQLGESKIHVTQVSSQRSTKEPLLTMAGTTVDDGTSPVPVQNEEHQVQNVPITIWPHQEKPFAQHEKPMRRILAEYLAHGYRIADQIIERGIDYDKKEGFTTAFKEGLAGYDKKFAEWDQKHHANDKVRELDEKHHLTRRATETWNGAQSYFERALESETGQKVRKFYEENGKEIKDVHEEARRLASLKEGGAKHHHLHHHLHRYEDVEGTPAQDAGVGQMMREEDRMEKGEECRCDEHNGTEKCPQHGGVALSDPGAAERDTKDVAVDCKCGSDAQHCPCPSGTCRCANCAKNMAALRDPPR</sequence>
<dbReference type="InterPro" id="IPR000504">
    <property type="entry name" value="RRM_dom"/>
</dbReference>
<protein>
    <recommendedName>
        <fullName evidence="2">RRM domain-containing protein</fullName>
    </recommendedName>
</protein>
<dbReference type="AlphaFoldDB" id="A0A8H3Z191"/>
<dbReference type="PROSITE" id="PS50102">
    <property type="entry name" value="RRM"/>
    <property type="match status" value="1"/>
</dbReference>
<keyword evidence="1" id="KW-0694">RNA-binding</keyword>
<feature type="domain" description="RRM" evidence="2">
    <location>
        <begin position="5"/>
        <end position="76"/>
    </location>
</feature>
<dbReference type="InterPro" id="IPR012677">
    <property type="entry name" value="Nucleotide-bd_a/b_plait_sf"/>
</dbReference>
<keyword evidence="4" id="KW-1185">Reference proteome</keyword>
<evidence type="ECO:0000313" key="4">
    <source>
        <dbReference type="Proteomes" id="UP000490939"/>
    </source>
</evidence>
<dbReference type="Pfam" id="PF23085">
    <property type="entry name" value="RRM_PARP14_3"/>
    <property type="match status" value="1"/>
</dbReference>
<dbReference type="SUPFAM" id="SSF54928">
    <property type="entry name" value="RNA-binding domain, RBD"/>
    <property type="match status" value="1"/>
</dbReference>
<name>A0A8H3Z191_VENIN</name>
<comment type="caution">
    <text evidence="3">The sequence shown here is derived from an EMBL/GenBank/DDBJ whole genome shotgun (WGS) entry which is preliminary data.</text>
</comment>
<dbReference type="PANTHER" id="PTHR32343">
    <property type="entry name" value="SERINE/ARGININE-RICH SPLICING FACTOR"/>
    <property type="match status" value="1"/>
</dbReference>
<dbReference type="SMART" id="SM00360">
    <property type="entry name" value="RRM"/>
    <property type="match status" value="1"/>
</dbReference>
<evidence type="ECO:0000256" key="1">
    <source>
        <dbReference type="PROSITE-ProRule" id="PRU00176"/>
    </source>
</evidence>
<reference evidence="3 4" key="1">
    <citation type="submission" date="2019-07" db="EMBL/GenBank/DDBJ databases">
        <title>Venturia inaequalis Genome Resource.</title>
        <authorList>
            <person name="Lichtner F.J."/>
        </authorList>
    </citation>
    <scope>NUCLEOTIDE SEQUENCE [LARGE SCALE GENOMIC DNA]</scope>
    <source>
        <strain evidence="3 4">DMI_063113</strain>
    </source>
</reference>
<evidence type="ECO:0000259" key="2">
    <source>
        <dbReference type="PROSITE" id="PS50102"/>
    </source>
</evidence>